<dbReference type="PROSITE" id="PS51257">
    <property type="entry name" value="PROKAR_LIPOPROTEIN"/>
    <property type="match status" value="1"/>
</dbReference>
<name>A0A916YDT0_9SPHN</name>
<dbReference type="OrthoDB" id="7402425at2"/>
<feature type="chain" id="PRO_5037618219" description="Lipoprotein" evidence="1">
    <location>
        <begin position="18"/>
        <end position="396"/>
    </location>
</feature>
<evidence type="ECO:0008006" key="4">
    <source>
        <dbReference type="Google" id="ProtNLM"/>
    </source>
</evidence>
<keyword evidence="1" id="KW-0732">Signal</keyword>
<keyword evidence="3" id="KW-1185">Reference proteome</keyword>
<proteinExistence type="predicted"/>
<accession>A0A916YDT0</accession>
<gene>
    <name evidence="2" type="ORF">GCM10010989_13480</name>
</gene>
<dbReference type="AlphaFoldDB" id="A0A916YDT0"/>
<feature type="signal peptide" evidence="1">
    <location>
        <begin position="1"/>
        <end position="17"/>
    </location>
</feature>
<comment type="caution">
    <text evidence="2">The sequence shown here is derived from an EMBL/GenBank/DDBJ whole genome shotgun (WGS) entry which is preliminary data.</text>
</comment>
<dbReference type="Proteomes" id="UP000598997">
    <property type="component" value="Unassembled WGS sequence"/>
</dbReference>
<evidence type="ECO:0000313" key="3">
    <source>
        <dbReference type="Proteomes" id="UP000598997"/>
    </source>
</evidence>
<evidence type="ECO:0000256" key="1">
    <source>
        <dbReference type="SAM" id="SignalP"/>
    </source>
</evidence>
<sequence length="396" mass="43712">MRFVMIAGIAASVAACAPPPPEKAANAAAPLPTGATHGQDGFWSIGDVPAIAWPEVVPADPSIGQEDMFDKYARENGLTREQAMNQINGPARLHEIMQRISEKVQREEAGNFVQFVMVRDPSVRMEVWFKRDAAATLAKYTKDPLFVPREGGLSQEERDRIQSEWNRRLSDAGLSFSSYGMEREGVVKFDLGVTEAHFRKIAQEKGWNRDAPVRFDFARPQPPAFADEALASGVRIFAREHMEPGARHMALYHDTIVLKDGCFKTKGSGDLVMFAYDAQLSKDDEGYLTVISPHGREPYRIGEPGNWGGPNGVDEKNPDVIALRKACGDGGIMNVANPSSARLFALPAPQWVTNYADAKGLTRQKAWDDVTDCMKAEEAEGRTGLDARDVCIRQFN</sequence>
<dbReference type="EMBL" id="BMIO01000004">
    <property type="protein sequence ID" value="GGD40694.1"/>
    <property type="molecule type" value="Genomic_DNA"/>
</dbReference>
<evidence type="ECO:0000313" key="2">
    <source>
        <dbReference type="EMBL" id="GGD40694.1"/>
    </source>
</evidence>
<dbReference type="RefSeq" id="WP_156521827.1">
    <property type="nucleotide sequence ID" value="NZ_BMIO01000004.1"/>
</dbReference>
<reference evidence="2 3" key="1">
    <citation type="journal article" date="2014" name="Int. J. Syst. Evol. Microbiol.">
        <title>Complete genome sequence of Corynebacterium casei LMG S-19264T (=DSM 44701T), isolated from a smear-ripened cheese.</title>
        <authorList>
            <consortium name="US DOE Joint Genome Institute (JGI-PGF)"/>
            <person name="Walter F."/>
            <person name="Albersmeier A."/>
            <person name="Kalinowski J."/>
            <person name="Ruckert C."/>
        </authorList>
    </citation>
    <scope>NUCLEOTIDE SEQUENCE [LARGE SCALE GENOMIC DNA]</scope>
    <source>
        <strain evidence="2 3">CGMCC 1.15358</strain>
    </source>
</reference>
<protein>
    <recommendedName>
        <fullName evidence="4">Lipoprotein</fullName>
    </recommendedName>
</protein>
<organism evidence="2 3">
    <name type="scientific">Croceicoccus pelagius</name>
    <dbReference type="NCBI Taxonomy" id="1703341"/>
    <lineage>
        <taxon>Bacteria</taxon>
        <taxon>Pseudomonadati</taxon>
        <taxon>Pseudomonadota</taxon>
        <taxon>Alphaproteobacteria</taxon>
        <taxon>Sphingomonadales</taxon>
        <taxon>Erythrobacteraceae</taxon>
        <taxon>Croceicoccus</taxon>
    </lineage>
</organism>